<feature type="domain" description="P-type ATPase A" evidence="3">
    <location>
        <begin position="191"/>
        <end position="299"/>
    </location>
</feature>
<dbReference type="InterPro" id="IPR008250">
    <property type="entry name" value="ATPase_P-typ_transduc_dom_A_sf"/>
</dbReference>
<dbReference type="GO" id="GO:0036376">
    <property type="term" value="P:sodium ion export across plasma membrane"/>
    <property type="evidence" value="ECO:0007669"/>
    <property type="project" value="TreeGrafter"/>
</dbReference>
<dbReference type="PANTHER" id="PTHR43294:SF21">
    <property type="entry name" value="CATION TRANSPORTING ATPASE"/>
    <property type="match status" value="1"/>
</dbReference>
<dbReference type="Gene3D" id="2.70.150.10">
    <property type="entry name" value="Calcium-transporting ATPase, cytoplasmic transduction domain A"/>
    <property type="match status" value="1"/>
</dbReference>
<sequence length="320" mass="35157">MLLQQQQQQEQQGGESPVVYGRKPVRAVPVLRRRVGRGATHNDGLRVVPKDYRGGSKETREACKCQHCCDVSQSDKEVAAAAADDAAAATDFEVEAFPDGMALARVLNDEVAKQLDSAFFGADWHYASLEDLEDRFQTNLQRGMSMNVANDKIESTGPNLIPSPQPCPSWLCCLLPWLRNTPAMQAYRRCIADTAQVMRDGRCICIDPTSLVQGDIVYIEENEIVPADCRILSCSEDLSLCAFEIEDVVLNGAATLGNPRDSFLESRNVLYAGSRLVSGHARAIVIHTGRETVMGTLIKRGFWPVDAHARSGDELPLLPL</sequence>
<evidence type="ECO:0000259" key="3">
    <source>
        <dbReference type="Pfam" id="PF00122"/>
    </source>
</evidence>
<evidence type="ECO:0000313" key="5">
    <source>
        <dbReference type="EMBL" id="GBG29915.1"/>
    </source>
</evidence>
<keyword evidence="6" id="KW-1185">Reference proteome</keyword>
<dbReference type="OrthoDB" id="116380at2759"/>
<dbReference type="AlphaFoldDB" id="A0A2R5GH47"/>
<dbReference type="InterPro" id="IPR050510">
    <property type="entry name" value="Cation_transp_ATPase_P-type"/>
</dbReference>
<dbReference type="EMBL" id="BEYU01000068">
    <property type="protein sequence ID" value="GBG29915.1"/>
    <property type="molecule type" value="Genomic_DNA"/>
</dbReference>
<dbReference type="InterPro" id="IPR059000">
    <property type="entry name" value="ATPase_P-type_domA"/>
</dbReference>
<dbReference type="Proteomes" id="UP000241890">
    <property type="component" value="Unassembled WGS sequence"/>
</dbReference>
<dbReference type="GO" id="GO:0005886">
    <property type="term" value="C:plasma membrane"/>
    <property type="evidence" value="ECO:0007669"/>
    <property type="project" value="UniProtKB-SubCell"/>
</dbReference>
<dbReference type="GO" id="GO:0005391">
    <property type="term" value="F:P-type sodium:potassium-exchanging transporter activity"/>
    <property type="evidence" value="ECO:0007669"/>
    <property type="project" value="TreeGrafter"/>
</dbReference>
<dbReference type="GO" id="GO:0006883">
    <property type="term" value="P:intracellular sodium ion homeostasis"/>
    <property type="evidence" value="ECO:0007669"/>
    <property type="project" value="TreeGrafter"/>
</dbReference>
<proteinExistence type="predicted"/>
<evidence type="ECO:0000256" key="1">
    <source>
        <dbReference type="ARBA" id="ARBA00004651"/>
    </source>
</evidence>
<dbReference type="InterPro" id="IPR023298">
    <property type="entry name" value="ATPase_P-typ_TM_dom_sf"/>
</dbReference>
<dbReference type="GO" id="GO:1990573">
    <property type="term" value="P:potassium ion import across plasma membrane"/>
    <property type="evidence" value="ECO:0007669"/>
    <property type="project" value="TreeGrafter"/>
</dbReference>
<evidence type="ECO:0000313" key="6">
    <source>
        <dbReference type="Proteomes" id="UP000241890"/>
    </source>
</evidence>
<dbReference type="GO" id="GO:1902600">
    <property type="term" value="P:proton transmembrane transport"/>
    <property type="evidence" value="ECO:0007669"/>
    <property type="project" value="TreeGrafter"/>
</dbReference>
<dbReference type="InterPro" id="IPR004014">
    <property type="entry name" value="ATPase_P-typ_cation-transptr_N"/>
</dbReference>
<organism evidence="5 6">
    <name type="scientific">Hondaea fermentalgiana</name>
    <dbReference type="NCBI Taxonomy" id="2315210"/>
    <lineage>
        <taxon>Eukaryota</taxon>
        <taxon>Sar</taxon>
        <taxon>Stramenopiles</taxon>
        <taxon>Bigyra</taxon>
        <taxon>Labyrinthulomycetes</taxon>
        <taxon>Thraustochytrida</taxon>
        <taxon>Thraustochytriidae</taxon>
        <taxon>Hondaea</taxon>
    </lineage>
</organism>
<dbReference type="InParanoid" id="A0A2R5GH47"/>
<protein>
    <submittedName>
        <fullName evidence="5">Sodium/potassium-transporting ATPase subunit alpha-1</fullName>
    </submittedName>
</protein>
<dbReference type="Pfam" id="PF00122">
    <property type="entry name" value="E1-E2_ATPase"/>
    <property type="match status" value="1"/>
</dbReference>
<evidence type="ECO:0000256" key="2">
    <source>
        <dbReference type="ARBA" id="ARBA00022475"/>
    </source>
</evidence>
<dbReference type="GO" id="GO:0030007">
    <property type="term" value="P:intracellular potassium ion homeostasis"/>
    <property type="evidence" value="ECO:0007669"/>
    <property type="project" value="TreeGrafter"/>
</dbReference>
<accession>A0A2R5GH47</accession>
<comment type="subcellular location">
    <subcellularLocation>
        <location evidence="1">Cell membrane</location>
        <topology evidence="1">Multi-pass membrane protein</topology>
    </subcellularLocation>
</comment>
<dbReference type="PANTHER" id="PTHR43294">
    <property type="entry name" value="SODIUM/POTASSIUM-TRANSPORTING ATPASE SUBUNIT ALPHA"/>
    <property type="match status" value="1"/>
</dbReference>
<gene>
    <name evidence="5" type="ORF">FCC1311_061352</name>
</gene>
<keyword evidence="2" id="KW-1003">Cell membrane</keyword>
<dbReference type="SUPFAM" id="SSF81665">
    <property type="entry name" value="Calcium ATPase, transmembrane domain M"/>
    <property type="match status" value="1"/>
</dbReference>
<comment type="caution">
    <text evidence="5">The sequence shown here is derived from an EMBL/GenBank/DDBJ whole genome shotgun (WGS) entry which is preliminary data.</text>
</comment>
<dbReference type="SUPFAM" id="SSF81653">
    <property type="entry name" value="Calcium ATPase, transduction domain A"/>
    <property type="match status" value="1"/>
</dbReference>
<reference evidence="5 6" key="1">
    <citation type="submission" date="2017-12" db="EMBL/GenBank/DDBJ databases">
        <title>Sequencing, de novo assembly and annotation of complete genome of a new Thraustochytrid species, strain FCC1311.</title>
        <authorList>
            <person name="Sedici K."/>
            <person name="Godart F."/>
            <person name="Aiese Cigliano R."/>
            <person name="Sanseverino W."/>
            <person name="Barakat M."/>
            <person name="Ortet P."/>
            <person name="Marechal E."/>
            <person name="Cagnac O."/>
            <person name="Amato A."/>
        </authorList>
    </citation>
    <scope>NUCLEOTIDE SEQUENCE [LARGE SCALE GENOMIC DNA]</scope>
</reference>
<dbReference type="Pfam" id="PF00690">
    <property type="entry name" value="Cation_ATPase_N"/>
    <property type="match status" value="1"/>
</dbReference>
<name>A0A2R5GH47_9STRA</name>
<feature type="domain" description="Cation-transporting P-type ATPase N-terminal" evidence="4">
    <location>
        <begin position="124"/>
        <end position="174"/>
    </location>
</feature>
<evidence type="ECO:0000259" key="4">
    <source>
        <dbReference type="Pfam" id="PF00690"/>
    </source>
</evidence>
<keyword evidence="2" id="KW-0472">Membrane</keyword>